<evidence type="ECO:0000313" key="2">
    <source>
        <dbReference type="Proteomes" id="UP001497623"/>
    </source>
</evidence>
<organism evidence="1 2">
    <name type="scientific">Meganyctiphanes norvegica</name>
    <name type="common">Northern krill</name>
    <name type="synonym">Thysanopoda norvegica</name>
    <dbReference type="NCBI Taxonomy" id="48144"/>
    <lineage>
        <taxon>Eukaryota</taxon>
        <taxon>Metazoa</taxon>
        <taxon>Ecdysozoa</taxon>
        <taxon>Arthropoda</taxon>
        <taxon>Crustacea</taxon>
        <taxon>Multicrustacea</taxon>
        <taxon>Malacostraca</taxon>
        <taxon>Eumalacostraca</taxon>
        <taxon>Eucarida</taxon>
        <taxon>Euphausiacea</taxon>
        <taxon>Euphausiidae</taxon>
        <taxon>Meganyctiphanes</taxon>
    </lineage>
</organism>
<evidence type="ECO:0000313" key="1">
    <source>
        <dbReference type="EMBL" id="CAL4071305.1"/>
    </source>
</evidence>
<protein>
    <submittedName>
        <fullName evidence="1">Uncharacterized protein</fullName>
    </submittedName>
</protein>
<dbReference type="AlphaFoldDB" id="A0AAV2Q6N0"/>
<name>A0AAV2Q6N0_MEGNR</name>
<dbReference type="Proteomes" id="UP001497623">
    <property type="component" value="Unassembled WGS sequence"/>
</dbReference>
<keyword evidence="2" id="KW-1185">Reference proteome</keyword>
<sequence>MRDSLLLLLVTAFSPESVKLNRGHGIKCWRCSNVSRRSDYDRHCGRDNYYGSSVECNECTACYTYVFANGNIYRGPESMIIDEPRCLVYSTTTECYCLTNHCNSDHCKQCKVERGIKSIFDMLTRLLARFAMRG</sequence>
<accession>A0AAV2Q6N0</accession>
<dbReference type="EMBL" id="CAXKWB010003970">
    <property type="protein sequence ID" value="CAL4071305.1"/>
    <property type="molecule type" value="Genomic_DNA"/>
</dbReference>
<gene>
    <name evidence="1" type="ORF">MNOR_LOCUS8498</name>
</gene>
<proteinExistence type="predicted"/>
<comment type="caution">
    <text evidence="1">The sequence shown here is derived from an EMBL/GenBank/DDBJ whole genome shotgun (WGS) entry which is preliminary data.</text>
</comment>
<reference evidence="1 2" key="1">
    <citation type="submission" date="2024-05" db="EMBL/GenBank/DDBJ databases">
        <authorList>
            <person name="Wallberg A."/>
        </authorList>
    </citation>
    <scope>NUCLEOTIDE SEQUENCE [LARGE SCALE GENOMIC DNA]</scope>
</reference>